<evidence type="ECO:0000313" key="1">
    <source>
        <dbReference type="EMBL" id="MBS2099930.1"/>
    </source>
</evidence>
<name>A0ABS5JYG7_9BACT</name>
<sequence length="153" mass="18171">MLFKFRYNAKEHINSLQEEFRKEDSFRNDFAELFKQTIHTVIKEENKHIILPIELKSLTRNYALQVVSAIRSVLDKDATSPAYRVKDEIEALSVYNKKYEHIISNPISKKVFEVVLDLAKQKFPQLEELSNEGMKLFEVNLEWYHITYMSAFH</sequence>
<accession>A0ABS5JYG7</accession>
<dbReference type="Proteomes" id="UP000708576">
    <property type="component" value="Unassembled WGS sequence"/>
</dbReference>
<dbReference type="RefSeq" id="WP_212217169.1">
    <property type="nucleotide sequence ID" value="NZ_JAGUCO010000016.1"/>
</dbReference>
<dbReference type="EMBL" id="JAGUCO010000016">
    <property type="protein sequence ID" value="MBS2099930.1"/>
    <property type="molecule type" value="Genomic_DNA"/>
</dbReference>
<organism evidence="1 2">
    <name type="scientific">Carboxylicivirga linearis</name>
    <dbReference type="NCBI Taxonomy" id="1628157"/>
    <lineage>
        <taxon>Bacteria</taxon>
        <taxon>Pseudomonadati</taxon>
        <taxon>Bacteroidota</taxon>
        <taxon>Bacteroidia</taxon>
        <taxon>Marinilabiliales</taxon>
        <taxon>Marinilabiliaceae</taxon>
        <taxon>Carboxylicivirga</taxon>
    </lineage>
</organism>
<keyword evidence="2" id="KW-1185">Reference proteome</keyword>
<proteinExistence type="predicted"/>
<reference evidence="1 2" key="1">
    <citation type="journal article" date="2015" name="Int. J. Syst. Evol. Microbiol.">
        <title>Carboxylicivirga linearis sp. nov., isolated from a sea cucumber culture pond.</title>
        <authorList>
            <person name="Wang F.Q."/>
            <person name="Zhou Y.X."/>
            <person name="Lin X.Z."/>
            <person name="Chen G.J."/>
            <person name="Du Z.J."/>
        </authorList>
    </citation>
    <scope>NUCLEOTIDE SEQUENCE [LARGE SCALE GENOMIC DNA]</scope>
    <source>
        <strain evidence="1 2">FB218</strain>
    </source>
</reference>
<gene>
    <name evidence="1" type="ORF">KEM10_16700</name>
</gene>
<evidence type="ECO:0000313" key="2">
    <source>
        <dbReference type="Proteomes" id="UP000708576"/>
    </source>
</evidence>
<protein>
    <submittedName>
        <fullName evidence="1">Uncharacterized protein</fullName>
    </submittedName>
</protein>
<comment type="caution">
    <text evidence="1">The sequence shown here is derived from an EMBL/GenBank/DDBJ whole genome shotgun (WGS) entry which is preliminary data.</text>
</comment>